<organism evidence="1 2">
    <name type="scientific">Potamilus streckersoni</name>
    <dbReference type="NCBI Taxonomy" id="2493646"/>
    <lineage>
        <taxon>Eukaryota</taxon>
        <taxon>Metazoa</taxon>
        <taxon>Spiralia</taxon>
        <taxon>Lophotrochozoa</taxon>
        <taxon>Mollusca</taxon>
        <taxon>Bivalvia</taxon>
        <taxon>Autobranchia</taxon>
        <taxon>Heteroconchia</taxon>
        <taxon>Palaeoheterodonta</taxon>
        <taxon>Unionida</taxon>
        <taxon>Unionoidea</taxon>
        <taxon>Unionidae</taxon>
        <taxon>Ambleminae</taxon>
        <taxon>Lampsilini</taxon>
        <taxon>Potamilus</taxon>
    </lineage>
</organism>
<comment type="caution">
    <text evidence="1">The sequence shown here is derived from an EMBL/GenBank/DDBJ whole genome shotgun (WGS) entry which is preliminary data.</text>
</comment>
<protein>
    <submittedName>
        <fullName evidence="1">Uncharacterized protein</fullName>
    </submittedName>
</protein>
<accession>A0AAE0SUN1</accession>
<evidence type="ECO:0000313" key="1">
    <source>
        <dbReference type="EMBL" id="KAK3598332.1"/>
    </source>
</evidence>
<dbReference type="Proteomes" id="UP001195483">
    <property type="component" value="Unassembled WGS sequence"/>
</dbReference>
<dbReference type="AlphaFoldDB" id="A0AAE0SUN1"/>
<feature type="non-terminal residue" evidence="1">
    <location>
        <position position="57"/>
    </location>
</feature>
<feature type="non-terminal residue" evidence="1">
    <location>
        <position position="1"/>
    </location>
</feature>
<evidence type="ECO:0000313" key="2">
    <source>
        <dbReference type="Proteomes" id="UP001195483"/>
    </source>
</evidence>
<dbReference type="EMBL" id="JAEAOA010000949">
    <property type="protein sequence ID" value="KAK3598332.1"/>
    <property type="molecule type" value="Genomic_DNA"/>
</dbReference>
<reference evidence="1" key="1">
    <citation type="journal article" date="2021" name="Genome Biol. Evol.">
        <title>A High-Quality Reference Genome for a Parasitic Bivalve with Doubly Uniparental Inheritance (Bivalvia: Unionida).</title>
        <authorList>
            <person name="Smith C.H."/>
        </authorList>
    </citation>
    <scope>NUCLEOTIDE SEQUENCE</scope>
    <source>
        <strain evidence="1">CHS0354</strain>
    </source>
</reference>
<reference evidence="1" key="2">
    <citation type="journal article" date="2021" name="Genome Biol. Evol.">
        <title>Developing a high-quality reference genome for a parasitic bivalve with doubly uniparental inheritance (Bivalvia: Unionida).</title>
        <authorList>
            <person name="Smith C.H."/>
        </authorList>
    </citation>
    <scope>NUCLEOTIDE SEQUENCE</scope>
    <source>
        <strain evidence="1">CHS0354</strain>
        <tissue evidence="1">Mantle</tissue>
    </source>
</reference>
<keyword evidence="2" id="KW-1185">Reference proteome</keyword>
<proteinExistence type="predicted"/>
<gene>
    <name evidence="1" type="ORF">CHS0354_015345</name>
</gene>
<sequence>FLGASFLIASCIIRYDQNMMDEYLDYSSYQKALESANVKVHTPSSLNIAETLDAVCT</sequence>
<reference evidence="1" key="3">
    <citation type="submission" date="2023-05" db="EMBL/GenBank/DDBJ databases">
        <authorList>
            <person name="Smith C.H."/>
        </authorList>
    </citation>
    <scope>NUCLEOTIDE SEQUENCE</scope>
    <source>
        <strain evidence="1">CHS0354</strain>
        <tissue evidence="1">Mantle</tissue>
    </source>
</reference>
<name>A0AAE0SUN1_9BIVA</name>